<evidence type="ECO:0000313" key="2">
    <source>
        <dbReference type="Proteomes" id="UP000886934"/>
    </source>
</evidence>
<sequence>MDNVTALPTIHKKNSIKEIQTHVSKYQTVCRFISWLIDSYITPHFMLDDFEKTYNLNKTLHSYLSLSANNHSKFRLGNKNKNLYKSLTNEQLRDFVYLFKLPAKIEKDSDGRMTASAYVRFRNLILVKLLTQYGLRIGETLLLRESSFKLNMAETIAYMYVANLDDGVDPRKNKPSIKTRNSIRELKISMQDYKIIKMFMMQVKLREGANKRGNSSRLTQSFHFFSLSRSFLP</sequence>
<protein>
    <recommendedName>
        <fullName evidence="3">Tyr recombinase domain-containing protein</fullName>
    </recommendedName>
</protein>
<gene>
    <name evidence="1" type="ORF">KAM351_24320</name>
</gene>
<name>A0AA37CZD8_AERCA</name>
<accession>A0AA37CZD8</accession>
<proteinExistence type="predicted"/>
<reference evidence="1" key="1">
    <citation type="submission" date="2021-07" db="EMBL/GenBank/DDBJ databases">
        <title>Draft genome sequence of carbapenem-resistant Aeromonas spp. in Japan.</title>
        <authorList>
            <person name="Maehana S."/>
            <person name="Suzuki M."/>
            <person name="Kitasato H."/>
        </authorList>
    </citation>
    <scope>NUCLEOTIDE SEQUENCE</scope>
    <source>
        <strain evidence="1">KAM351</strain>
    </source>
</reference>
<comment type="caution">
    <text evidence="1">The sequence shown here is derived from an EMBL/GenBank/DDBJ whole genome shotgun (WGS) entry which is preliminary data.</text>
</comment>
<evidence type="ECO:0000313" key="1">
    <source>
        <dbReference type="EMBL" id="GJA63821.1"/>
    </source>
</evidence>
<dbReference type="Proteomes" id="UP000886934">
    <property type="component" value="Unassembled WGS sequence"/>
</dbReference>
<organism evidence="1 2">
    <name type="scientific">Aeromonas caviae</name>
    <name type="common">Aeromonas punctata</name>
    <dbReference type="NCBI Taxonomy" id="648"/>
    <lineage>
        <taxon>Bacteria</taxon>
        <taxon>Pseudomonadati</taxon>
        <taxon>Pseudomonadota</taxon>
        <taxon>Gammaproteobacteria</taxon>
        <taxon>Aeromonadales</taxon>
        <taxon>Aeromonadaceae</taxon>
        <taxon>Aeromonas</taxon>
    </lineage>
</organism>
<dbReference type="AlphaFoldDB" id="A0AA37CZD8"/>
<dbReference type="EMBL" id="BPNN01000034">
    <property type="protein sequence ID" value="GJA63821.1"/>
    <property type="molecule type" value="Genomic_DNA"/>
</dbReference>
<evidence type="ECO:0008006" key="3">
    <source>
        <dbReference type="Google" id="ProtNLM"/>
    </source>
</evidence>